<evidence type="ECO:0000313" key="7">
    <source>
        <dbReference type="Proteomes" id="UP001320831"/>
    </source>
</evidence>
<protein>
    <submittedName>
        <fullName evidence="6">LysR substrate-binding domain-containing protein</fullName>
    </submittedName>
</protein>
<keyword evidence="3" id="KW-0238">DNA-binding</keyword>
<feature type="domain" description="HTH lysR-type" evidence="5">
    <location>
        <begin position="31"/>
        <end position="76"/>
    </location>
</feature>
<dbReference type="PRINTS" id="PR00039">
    <property type="entry name" value="HTHLYSR"/>
</dbReference>
<evidence type="ECO:0000256" key="4">
    <source>
        <dbReference type="ARBA" id="ARBA00023163"/>
    </source>
</evidence>
<dbReference type="InterPro" id="IPR000847">
    <property type="entry name" value="LysR_HTH_N"/>
</dbReference>
<dbReference type="RefSeq" id="WP_260907167.1">
    <property type="nucleotide sequence ID" value="NZ_JAOCZP010000012.1"/>
</dbReference>
<dbReference type="PROSITE" id="PS50931">
    <property type="entry name" value="HTH_LYSR"/>
    <property type="match status" value="1"/>
</dbReference>
<keyword evidence="2" id="KW-0805">Transcription regulation</keyword>
<name>A0ABT2LUU4_9HYPH</name>
<comment type="caution">
    <text evidence="6">The sequence shown here is derived from an EMBL/GenBank/DDBJ whole genome shotgun (WGS) entry which is preliminary data.</text>
</comment>
<dbReference type="Gene3D" id="3.40.190.10">
    <property type="entry name" value="Periplasmic binding protein-like II"/>
    <property type="match status" value="1"/>
</dbReference>
<dbReference type="PANTHER" id="PTHR30419:SF8">
    <property type="entry name" value="NITROGEN ASSIMILATION TRANSCRIPTIONAL ACTIVATOR-RELATED"/>
    <property type="match status" value="1"/>
</dbReference>
<dbReference type="Proteomes" id="UP001320831">
    <property type="component" value="Unassembled WGS sequence"/>
</dbReference>
<dbReference type="Pfam" id="PF00126">
    <property type="entry name" value="HTH_1"/>
    <property type="match status" value="1"/>
</dbReference>
<dbReference type="SUPFAM" id="SSF46785">
    <property type="entry name" value="Winged helix' DNA-binding domain"/>
    <property type="match status" value="1"/>
</dbReference>
<evidence type="ECO:0000259" key="5">
    <source>
        <dbReference type="PROSITE" id="PS50931"/>
    </source>
</evidence>
<dbReference type="EMBL" id="JAOCZP010000012">
    <property type="protein sequence ID" value="MCT7378291.1"/>
    <property type="molecule type" value="Genomic_DNA"/>
</dbReference>
<dbReference type="InterPro" id="IPR005119">
    <property type="entry name" value="LysR_subst-bd"/>
</dbReference>
<dbReference type="InterPro" id="IPR036390">
    <property type="entry name" value="WH_DNA-bd_sf"/>
</dbReference>
<gene>
    <name evidence="6" type="ORF">N5A92_25080</name>
</gene>
<reference evidence="6 7" key="1">
    <citation type="submission" date="2022-09" db="EMBL/GenBank/DDBJ databases">
        <title>Chelativorans salina sp. nov., a novel slightly halophilic bacterium isolated from a saline lake sediment enrichment.</title>
        <authorList>
            <person name="Gao L."/>
            <person name="Fang B.-Z."/>
            <person name="Li W.-J."/>
        </authorList>
    </citation>
    <scope>NUCLEOTIDE SEQUENCE [LARGE SCALE GENOMIC DNA]</scope>
    <source>
        <strain evidence="6 7">EGI FJ00035</strain>
    </source>
</reference>
<dbReference type="Pfam" id="PF03466">
    <property type="entry name" value="LysR_substrate"/>
    <property type="match status" value="1"/>
</dbReference>
<keyword evidence="7" id="KW-1185">Reference proteome</keyword>
<dbReference type="InterPro" id="IPR050950">
    <property type="entry name" value="HTH-type_LysR_regulators"/>
</dbReference>
<keyword evidence="4" id="KW-0804">Transcription</keyword>
<evidence type="ECO:0000256" key="2">
    <source>
        <dbReference type="ARBA" id="ARBA00023015"/>
    </source>
</evidence>
<dbReference type="Gene3D" id="1.10.10.10">
    <property type="entry name" value="Winged helix-like DNA-binding domain superfamily/Winged helix DNA-binding domain"/>
    <property type="match status" value="1"/>
</dbReference>
<evidence type="ECO:0000313" key="6">
    <source>
        <dbReference type="EMBL" id="MCT7378291.1"/>
    </source>
</evidence>
<organism evidence="6 7">
    <name type="scientific">Chelativorans salis</name>
    <dbReference type="NCBI Taxonomy" id="2978478"/>
    <lineage>
        <taxon>Bacteria</taxon>
        <taxon>Pseudomonadati</taxon>
        <taxon>Pseudomonadota</taxon>
        <taxon>Alphaproteobacteria</taxon>
        <taxon>Hyphomicrobiales</taxon>
        <taxon>Phyllobacteriaceae</taxon>
        <taxon>Chelativorans</taxon>
    </lineage>
</organism>
<proteinExistence type="inferred from homology"/>
<accession>A0ABT2LUU4</accession>
<dbReference type="SUPFAM" id="SSF53850">
    <property type="entry name" value="Periplasmic binding protein-like II"/>
    <property type="match status" value="1"/>
</dbReference>
<dbReference type="PANTHER" id="PTHR30419">
    <property type="entry name" value="HTH-TYPE TRANSCRIPTIONAL REGULATOR YBHD"/>
    <property type="match status" value="1"/>
</dbReference>
<evidence type="ECO:0000256" key="1">
    <source>
        <dbReference type="ARBA" id="ARBA00009437"/>
    </source>
</evidence>
<dbReference type="InterPro" id="IPR036388">
    <property type="entry name" value="WH-like_DNA-bd_sf"/>
</dbReference>
<evidence type="ECO:0000256" key="3">
    <source>
        <dbReference type="ARBA" id="ARBA00023125"/>
    </source>
</evidence>
<sequence>MYSSRAGFVAGSACARSKDQIPSHPGIPRNCEQRSVSRAAERLHTAQPAVSRTLRELETEIGKPLFDRTSDGLILTEAGQRLYHFADTGMSHVAVGVAEASGQGRSELVTLGALPNITRRVLPDVILQFKRIHPDVIVRLLTGTNVELLNKLRAGEVDFVIGRLSDPETMTGLSFEHLLYEIMAFAARAGHPLAGQEHVTLSEIKTLFGKKRLVPVQTGGGVAERDRRQLAVMRQRLFQRLGDRFEDFDRLRGDPLVQRFEQRRDARRAELVDDEGEIDALMPWNYTN</sequence>
<comment type="similarity">
    <text evidence="1">Belongs to the LysR transcriptional regulatory family.</text>
</comment>